<dbReference type="Pfam" id="PF09471">
    <property type="entry name" value="Peptidase_M64"/>
    <property type="match status" value="1"/>
</dbReference>
<dbReference type="RefSeq" id="WP_344430679.1">
    <property type="nucleotide sequence ID" value="NZ_BAAANN010000051.1"/>
</dbReference>
<dbReference type="EMBL" id="BAAANN010000051">
    <property type="protein sequence ID" value="GAA1989152.1"/>
    <property type="molecule type" value="Genomic_DNA"/>
</dbReference>
<evidence type="ECO:0000313" key="4">
    <source>
        <dbReference type="Proteomes" id="UP001501116"/>
    </source>
</evidence>
<organism evidence="3 4">
    <name type="scientific">Amycolatopsis minnesotensis</name>
    <dbReference type="NCBI Taxonomy" id="337894"/>
    <lineage>
        <taxon>Bacteria</taxon>
        <taxon>Bacillati</taxon>
        <taxon>Actinomycetota</taxon>
        <taxon>Actinomycetes</taxon>
        <taxon>Pseudonocardiales</taxon>
        <taxon>Pseudonocardiaceae</taxon>
        <taxon>Amycolatopsis</taxon>
    </lineage>
</organism>
<feature type="region of interest" description="Disordered" evidence="1">
    <location>
        <begin position="388"/>
        <end position="407"/>
    </location>
</feature>
<evidence type="ECO:0000313" key="3">
    <source>
        <dbReference type="EMBL" id="GAA1989152.1"/>
    </source>
</evidence>
<sequence length="746" mass="77408">MARGTRWAAFAAAVLLCTAVAVPARAAEPGGTVTEVQVTGPVAQRFTLVVLGDGYTAAERPKFLADVERHVNTMWSVEPFKSYRSYFNVYAVSIASPDSGVDCDPGLDAPRRNTPLNMGFWNGCDRSSVQRLLTVDDAAAQRYAELVPGTTRANRQILALANSGTYGGAGGAYATASGGNALSALISPHELGHSLGGLDDEYDYYARGVPGGQYTGGEPASIHHTVLTEQQLRDRHAKWWRWLGEPSEAGGTIGRAEGGLYARTGVWRPSRHSMMKTLGYAFDQVGRERMTQRVSAKVPILSGGTPAGTIGADRVVWARAAHPVSHQLDLAWTLDGAPLPGGAAVDLRQAHVPPGRHRLTVTATDPTPFVRDPAARPSATRTWTVDTAVTTPPASGPPVLASTPTDRPVGATDVVYVETGEPTGAIPPVDWALDGVPAGTGPDFDLGARALPPGTHTLAATTGGTTLTWTVDASGPATTATLSEPLLTVAKPTGPEYVFNGPFTMRIAASDDCGGGPVPEFRVDRDGWHKYYGWPTDPAAPYLFTARGTEIDGLAYGNLGPDGLTVSPFTTRKPGYGRHEVEYRATDTAGNTGAAGAFAATLLPPPPACTTTITGNRAGPMTITGVTCLRDATVVGKVTVLPGAALVATGSRIDGPLAADGAAAVELLRSRAVGPVRLAGSTDHVTVVGSSVTGPVTLDGTRSATVFAGNTVTGRVTCTGNSAAPDDLRAPNTITGRATGQCANLR</sequence>
<keyword evidence="4" id="KW-1185">Reference proteome</keyword>
<feature type="signal peptide" evidence="2">
    <location>
        <begin position="1"/>
        <end position="26"/>
    </location>
</feature>
<proteinExistence type="predicted"/>
<dbReference type="InterPro" id="IPR019026">
    <property type="entry name" value="Peptidase_M64_IgA"/>
</dbReference>
<feature type="chain" id="PRO_5045352273" evidence="2">
    <location>
        <begin position="27"/>
        <end position="746"/>
    </location>
</feature>
<evidence type="ECO:0000256" key="2">
    <source>
        <dbReference type="SAM" id="SignalP"/>
    </source>
</evidence>
<accession>A0ABP5E205</accession>
<name>A0ABP5E205_9PSEU</name>
<comment type="caution">
    <text evidence="3">The sequence shown here is derived from an EMBL/GenBank/DDBJ whole genome shotgun (WGS) entry which is preliminary data.</text>
</comment>
<dbReference type="Gene3D" id="3.40.390.10">
    <property type="entry name" value="Collagenase (Catalytic Domain)"/>
    <property type="match status" value="1"/>
</dbReference>
<dbReference type="InterPro" id="IPR024079">
    <property type="entry name" value="MetalloPept_cat_dom_sf"/>
</dbReference>
<reference evidence="4" key="1">
    <citation type="journal article" date="2019" name="Int. J. Syst. Evol. Microbiol.">
        <title>The Global Catalogue of Microorganisms (GCM) 10K type strain sequencing project: providing services to taxonomists for standard genome sequencing and annotation.</title>
        <authorList>
            <consortium name="The Broad Institute Genomics Platform"/>
            <consortium name="The Broad Institute Genome Sequencing Center for Infectious Disease"/>
            <person name="Wu L."/>
            <person name="Ma J."/>
        </authorList>
    </citation>
    <scope>NUCLEOTIDE SEQUENCE [LARGE SCALE GENOMIC DNA]</scope>
    <source>
        <strain evidence="4">JCM 14545</strain>
    </source>
</reference>
<evidence type="ECO:0000256" key="1">
    <source>
        <dbReference type="SAM" id="MobiDB-lite"/>
    </source>
</evidence>
<dbReference type="Proteomes" id="UP001501116">
    <property type="component" value="Unassembled WGS sequence"/>
</dbReference>
<keyword evidence="2" id="KW-0732">Signal</keyword>
<gene>
    <name evidence="3" type="ORF">GCM10009754_79230</name>
</gene>
<protein>
    <submittedName>
        <fullName evidence="3">M64 family metallopeptidase</fullName>
    </submittedName>
</protein>